<dbReference type="PANTHER" id="PTHR23508:SF10">
    <property type="entry name" value="CARBOXYLIC ACID TRANSPORTER PROTEIN HOMOLOG"/>
    <property type="match status" value="1"/>
</dbReference>
<dbReference type="Pfam" id="PF00083">
    <property type="entry name" value="Sugar_tr"/>
    <property type="match status" value="1"/>
</dbReference>
<dbReference type="Gene3D" id="1.20.1250.20">
    <property type="entry name" value="MFS general substrate transporter like domains"/>
    <property type="match status" value="1"/>
</dbReference>
<evidence type="ECO:0000256" key="3">
    <source>
        <dbReference type="ARBA" id="ARBA00022989"/>
    </source>
</evidence>
<evidence type="ECO:0000256" key="5">
    <source>
        <dbReference type="SAM" id="MobiDB-lite"/>
    </source>
</evidence>
<accession>A0A917PXX7</accession>
<evidence type="ECO:0000259" key="7">
    <source>
        <dbReference type="PROSITE" id="PS50850"/>
    </source>
</evidence>
<feature type="transmembrane region" description="Helical" evidence="6">
    <location>
        <begin position="324"/>
        <end position="341"/>
    </location>
</feature>
<dbReference type="PROSITE" id="PS50850">
    <property type="entry name" value="MFS"/>
    <property type="match status" value="1"/>
</dbReference>
<keyword evidence="2 6" id="KW-0812">Transmembrane</keyword>
<dbReference type="InterPro" id="IPR036259">
    <property type="entry name" value="MFS_trans_sf"/>
</dbReference>
<organism evidence="8 9">
    <name type="scientific">Pseudomonas matsuisoli</name>
    <dbReference type="NCBI Taxonomy" id="1515666"/>
    <lineage>
        <taxon>Bacteria</taxon>
        <taxon>Pseudomonadati</taxon>
        <taxon>Pseudomonadota</taxon>
        <taxon>Gammaproteobacteria</taxon>
        <taxon>Pseudomonadales</taxon>
        <taxon>Pseudomonadaceae</taxon>
        <taxon>Pseudomonas</taxon>
    </lineage>
</organism>
<sequence>MTTPVSSGARLDRLPLSRFHWKILGFIAAGAAIDAYDVYIAGGVSAAMLKEGFSTLQQNALFVSAGFFGMLIGAAMAGIVGDHLGRRASYQFNLLIFGLASIAACFAPNIETLIVLRFIMGVGLGAELVVAAGTLGEFIPPRYRGRWISLLALCINSGLVLATSIGYVVIPTLGWRWMFAIAGVAAAIIWILRHRMPESPRWLESRGRLKEAEETVAAIEAEVEAQHGPLPDCPRTQNLTVPMAPFSALFSRTIWPRMLAAALVSIAVNVAVYGFVAWLPTFFVEQGHTIVKSLMFTTLMSFGAPAGAIVGFLVADRLGRAKGLVWFSVLTIILGSLYPMMSSPVSIAGVGFVLVTCIYTIVTFGLYGYIPELFPTHLRLRGTGASGVCGRLASMITSYLSVVLFAQFGIIGVLLMVFVCLLAMIASILVVGVDANQSSLEAVTPDEADTGRAPELPTKAEGQR</sequence>
<feature type="transmembrane region" description="Helical" evidence="6">
    <location>
        <begin position="21"/>
        <end position="40"/>
    </location>
</feature>
<dbReference type="PANTHER" id="PTHR23508">
    <property type="entry name" value="CARBOXYLIC ACID TRANSPORTER PROTEIN HOMOLOG"/>
    <property type="match status" value="1"/>
</dbReference>
<comment type="caution">
    <text evidence="8">The sequence shown here is derived from an EMBL/GenBank/DDBJ whole genome shotgun (WGS) entry which is preliminary data.</text>
</comment>
<reference evidence="8" key="1">
    <citation type="journal article" date="2014" name="Int. J. Syst. Evol. Microbiol.">
        <title>Complete genome sequence of Corynebacterium casei LMG S-19264T (=DSM 44701T), isolated from a smear-ripened cheese.</title>
        <authorList>
            <consortium name="US DOE Joint Genome Institute (JGI-PGF)"/>
            <person name="Walter F."/>
            <person name="Albersmeier A."/>
            <person name="Kalinowski J."/>
            <person name="Ruckert C."/>
        </authorList>
    </citation>
    <scope>NUCLEOTIDE SEQUENCE</scope>
    <source>
        <strain evidence="8">JCM 30078</strain>
    </source>
</reference>
<keyword evidence="4 6" id="KW-0472">Membrane</keyword>
<dbReference type="InterPro" id="IPR020846">
    <property type="entry name" value="MFS_dom"/>
</dbReference>
<evidence type="ECO:0000256" key="1">
    <source>
        <dbReference type="ARBA" id="ARBA00004141"/>
    </source>
</evidence>
<reference evidence="8" key="2">
    <citation type="submission" date="2020-09" db="EMBL/GenBank/DDBJ databases">
        <authorList>
            <person name="Sun Q."/>
            <person name="Ohkuma M."/>
        </authorList>
    </citation>
    <scope>NUCLEOTIDE SEQUENCE</scope>
    <source>
        <strain evidence="8">JCM 30078</strain>
    </source>
</reference>
<keyword evidence="9" id="KW-1185">Reference proteome</keyword>
<dbReference type="CDD" id="cd17316">
    <property type="entry name" value="MFS_SV2_like"/>
    <property type="match status" value="1"/>
</dbReference>
<dbReference type="SUPFAM" id="SSF103473">
    <property type="entry name" value="MFS general substrate transporter"/>
    <property type="match status" value="1"/>
</dbReference>
<dbReference type="AlphaFoldDB" id="A0A917PXX7"/>
<feature type="transmembrane region" description="Helical" evidence="6">
    <location>
        <begin position="147"/>
        <end position="169"/>
    </location>
</feature>
<dbReference type="EMBL" id="BMPO01000005">
    <property type="protein sequence ID" value="GGJ98592.1"/>
    <property type="molecule type" value="Genomic_DNA"/>
</dbReference>
<dbReference type="InterPro" id="IPR005828">
    <property type="entry name" value="MFS_sugar_transport-like"/>
</dbReference>
<feature type="transmembrane region" description="Helical" evidence="6">
    <location>
        <begin position="408"/>
        <end position="431"/>
    </location>
</feature>
<proteinExistence type="predicted"/>
<evidence type="ECO:0000256" key="4">
    <source>
        <dbReference type="ARBA" id="ARBA00023136"/>
    </source>
</evidence>
<dbReference type="RefSeq" id="WP_188983617.1">
    <property type="nucleotide sequence ID" value="NZ_BMPO01000005.1"/>
</dbReference>
<feature type="transmembrane region" description="Helical" evidence="6">
    <location>
        <begin position="347"/>
        <end position="370"/>
    </location>
</feature>
<evidence type="ECO:0000313" key="9">
    <source>
        <dbReference type="Proteomes" id="UP000635983"/>
    </source>
</evidence>
<feature type="transmembrane region" description="Helical" evidence="6">
    <location>
        <begin position="175"/>
        <end position="192"/>
    </location>
</feature>
<comment type="subcellular location">
    <subcellularLocation>
        <location evidence="1">Membrane</location>
        <topology evidence="1">Multi-pass membrane protein</topology>
    </subcellularLocation>
</comment>
<feature type="transmembrane region" description="Helical" evidence="6">
    <location>
        <begin position="293"/>
        <end position="315"/>
    </location>
</feature>
<evidence type="ECO:0000256" key="6">
    <source>
        <dbReference type="SAM" id="Phobius"/>
    </source>
</evidence>
<dbReference type="GO" id="GO:0005886">
    <property type="term" value="C:plasma membrane"/>
    <property type="evidence" value="ECO:0007669"/>
    <property type="project" value="TreeGrafter"/>
</dbReference>
<protein>
    <submittedName>
        <fullName evidence="8">MFS transporter</fullName>
    </submittedName>
</protein>
<evidence type="ECO:0000313" key="8">
    <source>
        <dbReference type="EMBL" id="GGJ98592.1"/>
    </source>
</evidence>
<evidence type="ECO:0000256" key="2">
    <source>
        <dbReference type="ARBA" id="ARBA00022692"/>
    </source>
</evidence>
<feature type="transmembrane region" description="Helical" evidence="6">
    <location>
        <begin position="92"/>
        <end position="110"/>
    </location>
</feature>
<gene>
    <name evidence="8" type="ORF">GCM10009304_25530</name>
</gene>
<feature type="domain" description="Major facilitator superfamily (MFS) profile" evidence="7">
    <location>
        <begin position="23"/>
        <end position="435"/>
    </location>
</feature>
<feature type="transmembrane region" description="Helical" evidence="6">
    <location>
        <begin position="116"/>
        <end position="135"/>
    </location>
</feature>
<dbReference type="Proteomes" id="UP000635983">
    <property type="component" value="Unassembled WGS sequence"/>
</dbReference>
<name>A0A917PXX7_9PSED</name>
<feature type="transmembrane region" description="Helical" evidence="6">
    <location>
        <begin position="259"/>
        <end position="281"/>
    </location>
</feature>
<dbReference type="GO" id="GO:0046943">
    <property type="term" value="F:carboxylic acid transmembrane transporter activity"/>
    <property type="evidence" value="ECO:0007669"/>
    <property type="project" value="TreeGrafter"/>
</dbReference>
<feature type="transmembrane region" description="Helical" evidence="6">
    <location>
        <begin position="60"/>
        <end position="80"/>
    </location>
</feature>
<feature type="region of interest" description="Disordered" evidence="5">
    <location>
        <begin position="444"/>
        <end position="464"/>
    </location>
</feature>
<keyword evidence="3 6" id="KW-1133">Transmembrane helix</keyword>
<feature type="transmembrane region" description="Helical" evidence="6">
    <location>
        <begin position="382"/>
        <end position="402"/>
    </location>
</feature>